<dbReference type="Gene3D" id="1.20.1070.10">
    <property type="entry name" value="Rhodopsin 7-helix transmembrane proteins"/>
    <property type="match status" value="1"/>
</dbReference>
<organism evidence="6 7">
    <name type="scientific">Polyrhizophydium stewartii</name>
    <dbReference type="NCBI Taxonomy" id="2732419"/>
    <lineage>
        <taxon>Eukaryota</taxon>
        <taxon>Fungi</taxon>
        <taxon>Fungi incertae sedis</taxon>
        <taxon>Chytridiomycota</taxon>
        <taxon>Chytridiomycota incertae sedis</taxon>
        <taxon>Chytridiomycetes</taxon>
        <taxon>Rhizophydiales</taxon>
        <taxon>Rhizophydiales incertae sedis</taxon>
        <taxon>Polyrhizophydium</taxon>
    </lineage>
</organism>
<protein>
    <recommendedName>
        <fullName evidence="8">G-protein coupled receptors family 2 profile 2 domain-containing protein</fullName>
    </recommendedName>
</protein>
<dbReference type="EMBL" id="JADGIZ020000097">
    <property type="protein sequence ID" value="KAL2911593.1"/>
    <property type="molecule type" value="Genomic_DNA"/>
</dbReference>
<evidence type="ECO:0000256" key="3">
    <source>
        <dbReference type="ARBA" id="ARBA00022989"/>
    </source>
</evidence>
<gene>
    <name evidence="6" type="ORF">HK105_208932</name>
</gene>
<keyword evidence="4 5" id="KW-0472">Membrane</keyword>
<name>A0ABR4MWD8_9FUNG</name>
<comment type="caution">
    <text evidence="6">The sequence shown here is derived from an EMBL/GenBank/DDBJ whole genome shotgun (WGS) entry which is preliminary data.</text>
</comment>
<feature type="transmembrane region" description="Helical" evidence="5">
    <location>
        <begin position="123"/>
        <end position="144"/>
    </location>
</feature>
<feature type="transmembrane region" description="Helical" evidence="5">
    <location>
        <begin position="156"/>
        <end position="179"/>
    </location>
</feature>
<proteinExistence type="predicted"/>
<dbReference type="Pfam" id="PF05462">
    <property type="entry name" value="Dicty_CAR"/>
    <property type="match status" value="1"/>
</dbReference>
<evidence type="ECO:0000256" key="4">
    <source>
        <dbReference type="ARBA" id="ARBA00023136"/>
    </source>
</evidence>
<keyword evidence="3 5" id="KW-1133">Transmembrane helix</keyword>
<feature type="transmembrane region" description="Helical" evidence="5">
    <location>
        <begin position="6"/>
        <end position="24"/>
    </location>
</feature>
<dbReference type="SUPFAM" id="SSF81321">
    <property type="entry name" value="Family A G protein-coupled receptor-like"/>
    <property type="match status" value="1"/>
</dbReference>
<evidence type="ECO:0000313" key="6">
    <source>
        <dbReference type="EMBL" id="KAL2911593.1"/>
    </source>
</evidence>
<dbReference type="Proteomes" id="UP001527925">
    <property type="component" value="Unassembled WGS sequence"/>
</dbReference>
<evidence type="ECO:0000256" key="2">
    <source>
        <dbReference type="ARBA" id="ARBA00022692"/>
    </source>
</evidence>
<dbReference type="PANTHER" id="PTHR23112:SF0">
    <property type="entry name" value="TRANSMEMBRANE PROTEIN 116"/>
    <property type="match status" value="1"/>
</dbReference>
<comment type="subcellular location">
    <subcellularLocation>
        <location evidence="1">Membrane</location>
        <topology evidence="1">Multi-pass membrane protein</topology>
    </subcellularLocation>
</comment>
<feature type="transmembrane region" description="Helical" evidence="5">
    <location>
        <begin position="36"/>
        <end position="55"/>
    </location>
</feature>
<keyword evidence="2 5" id="KW-0812">Transmembrane</keyword>
<accession>A0ABR4MWD8</accession>
<feature type="transmembrane region" description="Helical" evidence="5">
    <location>
        <begin position="75"/>
        <end position="97"/>
    </location>
</feature>
<dbReference type="PANTHER" id="PTHR23112">
    <property type="entry name" value="G PROTEIN-COUPLED RECEPTOR 157-RELATED"/>
    <property type="match status" value="1"/>
</dbReference>
<evidence type="ECO:0000313" key="7">
    <source>
        <dbReference type="Proteomes" id="UP001527925"/>
    </source>
</evidence>
<evidence type="ECO:0008006" key="8">
    <source>
        <dbReference type="Google" id="ProtNLM"/>
    </source>
</evidence>
<reference evidence="6 7" key="1">
    <citation type="submission" date="2023-09" db="EMBL/GenBank/DDBJ databases">
        <title>Pangenome analysis of Batrachochytrium dendrobatidis and related Chytrids.</title>
        <authorList>
            <person name="Yacoub M.N."/>
            <person name="Stajich J.E."/>
            <person name="James T.Y."/>
        </authorList>
    </citation>
    <scope>NUCLEOTIDE SEQUENCE [LARGE SCALE GENOMIC DNA]</scope>
    <source>
        <strain evidence="6 7">JEL0888</strain>
    </source>
</reference>
<sequence length="182" mass="20239">MLASWWSVMFGVAMSANAVYVVVLHGPVESVRQAEWIIATCVLGPLPFAVVPLVYSPRKGDPFWCFVSKAYGHFQIILLYGWVWAALAVMAASLALVRRELRRSEETFVIEGKMTHATKTRKLVIKRLVVFMTAFLVVWTPASVNRPTQIITHDSVFALSVLHAAFLTMNGMINFAALLTAV</sequence>
<keyword evidence="7" id="KW-1185">Reference proteome</keyword>
<evidence type="ECO:0000256" key="5">
    <source>
        <dbReference type="SAM" id="Phobius"/>
    </source>
</evidence>
<evidence type="ECO:0000256" key="1">
    <source>
        <dbReference type="ARBA" id="ARBA00004141"/>
    </source>
</evidence>